<dbReference type="InterPro" id="IPR002937">
    <property type="entry name" value="Amino_oxidase"/>
</dbReference>
<dbReference type="Gene3D" id="3.50.50.60">
    <property type="entry name" value="FAD/NAD(P)-binding domain"/>
    <property type="match status" value="1"/>
</dbReference>
<proteinExistence type="predicted"/>
<dbReference type="AlphaFoldDB" id="A0A286DXL6"/>
<protein>
    <submittedName>
        <fullName evidence="2">Oxygen-dependent protoporphyrinogen oxidase</fullName>
    </submittedName>
</protein>
<name>A0A286DXL6_9ACTN</name>
<dbReference type="PRINTS" id="PR00419">
    <property type="entry name" value="ADXRDTASE"/>
</dbReference>
<evidence type="ECO:0000313" key="3">
    <source>
        <dbReference type="Proteomes" id="UP000219072"/>
    </source>
</evidence>
<keyword evidence="3" id="KW-1185">Reference proteome</keyword>
<dbReference type="PANTHER" id="PTHR42923">
    <property type="entry name" value="PROTOPORPHYRINOGEN OXIDASE"/>
    <property type="match status" value="1"/>
</dbReference>
<organism evidence="2 3">
    <name type="scientific">Streptomyces zhaozhouensis</name>
    <dbReference type="NCBI Taxonomy" id="1300267"/>
    <lineage>
        <taxon>Bacteria</taxon>
        <taxon>Bacillati</taxon>
        <taxon>Actinomycetota</taxon>
        <taxon>Actinomycetes</taxon>
        <taxon>Kitasatosporales</taxon>
        <taxon>Streptomycetaceae</taxon>
        <taxon>Streptomyces</taxon>
    </lineage>
</organism>
<dbReference type="InterPro" id="IPR050464">
    <property type="entry name" value="Zeta_carotene_desat/Oxidored"/>
</dbReference>
<dbReference type="GO" id="GO:0016491">
    <property type="term" value="F:oxidoreductase activity"/>
    <property type="evidence" value="ECO:0007669"/>
    <property type="project" value="InterPro"/>
</dbReference>
<dbReference type="RefSeq" id="WP_097231845.1">
    <property type="nucleotide sequence ID" value="NZ_OCNE01000010.1"/>
</dbReference>
<dbReference type="SUPFAM" id="SSF54373">
    <property type="entry name" value="FAD-linked reductases, C-terminal domain"/>
    <property type="match status" value="1"/>
</dbReference>
<evidence type="ECO:0000259" key="1">
    <source>
        <dbReference type="Pfam" id="PF01593"/>
    </source>
</evidence>
<accession>A0A286DXL6</accession>
<dbReference type="InterPro" id="IPR036188">
    <property type="entry name" value="FAD/NAD-bd_sf"/>
</dbReference>
<feature type="domain" description="Amine oxidase" evidence="1">
    <location>
        <begin position="19"/>
        <end position="440"/>
    </location>
</feature>
<gene>
    <name evidence="2" type="ORF">SAMN06297387_110108</name>
</gene>
<evidence type="ECO:0000313" key="2">
    <source>
        <dbReference type="EMBL" id="SOD63376.1"/>
    </source>
</evidence>
<dbReference type="OrthoDB" id="3267377at2"/>
<dbReference type="SUPFAM" id="SSF51905">
    <property type="entry name" value="FAD/NAD(P)-binding domain"/>
    <property type="match status" value="1"/>
</dbReference>
<sequence length="456" mass="49049">MSAAGSGAELDVAVVGAGIAGLSVAAELRRAGRSVRVFESLDRVGGRMRTLRRAGFTVDEGAEQISSRGYRATWQLVRRLGLRPPDVPMIGRAVGVWREGRAHPGVGSPLAPLTGAGLSPRARLDLARFLAWAARHSRELDPDRPEHGPLGASTLTEFARRYHPELHSHLFQPLTGAFFGWDPDRSCAAPAVGLLREVGPVSAWRTYRGGMDLLARRLAAGLDVTTGTPVRRVTVDGERARLEVGERTWTARAVVLAVPAPVAARLHANPRAEERAFLQACTFSPMLKVSCALSRPLTPRGGRSLYALLTPRVEEETLAGLVLDHAKHPGRVPPGRGLVSLIASPRQLPALLEAPRQEVVERLTEAGERFLPGLRAARTDAWVHAFPHGLPEATPTALRRRGAFHQRPPGPVEYAGDWVLLRPASEGAVRSAALAAARVLARLGDTAPPPVPFHQS</sequence>
<reference evidence="2 3" key="1">
    <citation type="submission" date="2017-09" db="EMBL/GenBank/DDBJ databases">
        <authorList>
            <person name="Ehlers B."/>
            <person name="Leendertz F.H."/>
        </authorList>
    </citation>
    <scope>NUCLEOTIDE SEQUENCE [LARGE SCALE GENOMIC DNA]</scope>
    <source>
        <strain evidence="2 3">CGMCC 4.7095</strain>
    </source>
</reference>
<dbReference type="Proteomes" id="UP000219072">
    <property type="component" value="Unassembled WGS sequence"/>
</dbReference>
<dbReference type="Pfam" id="PF01593">
    <property type="entry name" value="Amino_oxidase"/>
    <property type="match status" value="1"/>
</dbReference>
<dbReference type="EMBL" id="OCNE01000010">
    <property type="protein sequence ID" value="SOD63376.1"/>
    <property type="molecule type" value="Genomic_DNA"/>
</dbReference>